<protein>
    <submittedName>
        <fullName evidence="4">N-acetylmuramoyl-L-alanine amidase</fullName>
    </submittedName>
</protein>
<dbReference type="SMART" id="SM00646">
    <property type="entry name" value="Ami_3"/>
    <property type="match status" value="1"/>
</dbReference>
<accession>L0F4J1</accession>
<dbReference type="PANTHER" id="PTHR30404">
    <property type="entry name" value="N-ACETYLMURAMOYL-L-ALANINE AMIDASE"/>
    <property type="match status" value="1"/>
</dbReference>
<dbReference type="Pfam" id="PF01520">
    <property type="entry name" value="Amidase_3"/>
    <property type="match status" value="1"/>
</dbReference>
<dbReference type="InterPro" id="IPR002508">
    <property type="entry name" value="MurNAc-LAA_cat"/>
</dbReference>
<evidence type="ECO:0000256" key="2">
    <source>
        <dbReference type="SAM" id="Phobius"/>
    </source>
</evidence>
<feature type="transmembrane region" description="Helical" evidence="2">
    <location>
        <begin position="12"/>
        <end position="34"/>
    </location>
</feature>
<dbReference type="PANTHER" id="PTHR30404:SF0">
    <property type="entry name" value="N-ACETYLMURAMOYL-L-ALANINE AMIDASE AMIC"/>
    <property type="match status" value="1"/>
</dbReference>
<evidence type="ECO:0000256" key="1">
    <source>
        <dbReference type="ARBA" id="ARBA00022801"/>
    </source>
</evidence>
<feature type="domain" description="MurNAc-LAA" evidence="3">
    <location>
        <begin position="123"/>
        <end position="233"/>
    </location>
</feature>
<dbReference type="HOGENOM" id="CLU_014322_7_0_9"/>
<dbReference type="Proteomes" id="UP000010797">
    <property type="component" value="Chromosome"/>
</dbReference>
<gene>
    <name evidence="4" type="ordered locus">Desdi_0549</name>
</gene>
<dbReference type="GO" id="GO:0030288">
    <property type="term" value="C:outer membrane-bounded periplasmic space"/>
    <property type="evidence" value="ECO:0007669"/>
    <property type="project" value="TreeGrafter"/>
</dbReference>
<dbReference type="InterPro" id="IPR050695">
    <property type="entry name" value="N-acetylmuramoyl_amidase_3"/>
</dbReference>
<dbReference type="Gene3D" id="3.40.630.40">
    <property type="entry name" value="Zn-dependent exopeptidases"/>
    <property type="match status" value="1"/>
</dbReference>
<keyword evidence="2" id="KW-1133">Transmembrane helix</keyword>
<dbReference type="RefSeq" id="WP_015261086.1">
    <property type="nucleotide sequence ID" value="NC_019903.1"/>
</dbReference>
<dbReference type="KEGG" id="ddl:Desdi_0549"/>
<keyword evidence="1" id="KW-0378">Hydrolase</keyword>
<keyword evidence="2" id="KW-0812">Transmembrane</keyword>
<keyword evidence="5" id="KW-1185">Reference proteome</keyword>
<dbReference type="AlphaFoldDB" id="L0F4J1"/>
<dbReference type="eggNOG" id="COG0860">
    <property type="taxonomic scope" value="Bacteria"/>
</dbReference>
<dbReference type="GO" id="GO:0008745">
    <property type="term" value="F:N-acetylmuramoyl-L-alanine amidase activity"/>
    <property type="evidence" value="ECO:0007669"/>
    <property type="project" value="InterPro"/>
</dbReference>
<dbReference type="CDD" id="cd02696">
    <property type="entry name" value="MurNAc-LAA"/>
    <property type="match status" value="1"/>
</dbReference>
<dbReference type="SUPFAM" id="SSF53187">
    <property type="entry name" value="Zn-dependent exopeptidases"/>
    <property type="match status" value="1"/>
</dbReference>
<dbReference type="GO" id="GO:0009253">
    <property type="term" value="P:peptidoglycan catabolic process"/>
    <property type="evidence" value="ECO:0007669"/>
    <property type="project" value="InterPro"/>
</dbReference>
<dbReference type="STRING" id="871963.Desdi_0549"/>
<dbReference type="OrthoDB" id="9772024at2"/>
<name>L0F4J1_DESDL</name>
<proteinExistence type="predicted"/>
<organism evidence="4 5">
    <name type="scientific">Desulfitobacterium dichloroeliminans (strain LMG P-21439 / DCA1)</name>
    <dbReference type="NCBI Taxonomy" id="871963"/>
    <lineage>
        <taxon>Bacteria</taxon>
        <taxon>Bacillati</taxon>
        <taxon>Bacillota</taxon>
        <taxon>Clostridia</taxon>
        <taxon>Eubacteriales</taxon>
        <taxon>Desulfitobacteriaceae</taxon>
        <taxon>Desulfitobacterium</taxon>
    </lineage>
</organism>
<evidence type="ECO:0000313" key="4">
    <source>
        <dbReference type="EMBL" id="AGA68082.1"/>
    </source>
</evidence>
<evidence type="ECO:0000313" key="5">
    <source>
        <dbReference type="Proteomes" id="UP000010797"/>
    </source>
</evidence>
<reference evidence="5" key="1">
    <citation type="submission" date="2012-02" db="EMBL/GenBank/DDBJ databases">
        <title>Complete sequence of Desulfitobacterium dichloroeliminans LMG P-21439.</title>
        <authorList>
            <person name="Lucas S."/>
            <person name="Han J."/>
            <person name="Lapidus A."/>
            <person name="Cheng J.-F."/>
            <person name="Goodwin L."/>
            <person name="Pitluck S."/>
            <person name="Peters L."/>
            <person name="Ovchinnikova G."/>
            <person name="Teshima H."/>
            <person name="Detter J.C."/>
            <person name="Han C."/>
            <person name="Tapia R."/>
            <person name="Land M."/>
            <person name="Hauser L."/>
            <person name="Kyrpides N."/>
            <person name="Ivanova N."/>
            <person name="Pagani I."/>
            <person name="Kruse T."/>
            <person name="de Vos W.M."/>
            <person name="Boon N."/>
            <person name="Smidt H."/>
            <person name="Woyke T."/>
        </authorList>
    </citation>
    <scope>NUCLEOTIDE SEQUENCE [LARGE SCALE GENOMIC DNA]</scope>
    <source>
        <strain evidence="5">LMG P-21439 / DCA1</strain>
    </source>
</reference>
<dbReference type="EMBL" id="CP003344">
    <property type="protein sequence ID" value="AGA68082.1"/>
    <property type="molecule type" value="Genomic_DNA"/>
</dbReference>
<keyword evidence="2" id="KW-0472">Membrane</keyword>
<sequence length="251" mass="27666">MRLRRDWGRKRQGWIKIGLGAVVVIIIAAGSFFWQYSPEDEKSWSWSIGNQVILIDAGHGGVDPGAVGKISLEKDITLNISKHLQLLIQQAGGNPVMVRVTDVDLGTSQGLAKRKREDLAQRIQLAKDSKADVYLSIHVNSSPNHSLTGPQVFYHTNLPGGKMLAEAIQAELNKLAGTKRVAKDNQDLFILKKADQAAVTIEVGFLSNPQEEAKLNETDYQHNLSVAIYQGLSEYCRKLQKEGLPPVGMTE</sequence>
<evidence type="ECO:0000259" key="3">
    <source>
        <dbReference type="SMART" id="SM00646"/>
    </source>
</evidence>